<name>A0AAV2QGZ3_MEGNR</name>
<feature type="binding site" description="axial binding residue" evidence="6">
    <location>
        <position position="590"/>
    </location>
    <ligand>
        <name>heme b</name>
        <dbReference type="ChEBI" id="CHEBI:60344"/>
    </ligand>
    <ligandPart>
        <name>Fe</name>
        <dbReference type="ChEBI" id="CHEBI:18248"/>
    </ligandPart>
</feature>
<evidence type="ECO:0000256" key="2">
    <source>
        <dbReference type="ARBA" id="ARBA00022525"/>
    </source>
</evidence>
<evidence type="ECO:0008006" key="10">
    <source>
        <dbReference type="Google" id="ProtNLM"/>
    </source>
</evidence>
<evidence type="ECO:0000256" key="7">
    <source>
        <dbReference type="SAM" id="SignalP"/>
    </source>
</evidence>
<evidence type="ECO:0000256" key="4">
    <source>
        <dbReference type="ARBA" id="ARBA00022729"/>
    </source>
</evidence>
<gene>
    <name evidence="8" type="ORF">MNOR_LOCUS11218</name>
</gene>
<dbReference type="SUPFAM" id="SSF48113">
    <property type="entry name" value="Heme-dependent peroxidases"/>
    <property type="match status" value="1"/>
</dbReference>
<keyword evidence="6" id="KW-0349">Heme</keyword>
<dbReference type="PRINTS" id="PR00457">
    <property type="entry name" value="ANPEROXIDASE"/>
</dbReference>
<dbReference type="PANTHER" id="PTHR11475">
    <property type="entry name" value="OXIDASE/PEROXIDASE"/>
    <property type="match status" value="1"/>
</dbReference>
<dbReference type="PROSITE" id="PS50292">
    <property type="entry name" value="PEROXIDASE_3"/>
    <property type="match status" value="1"/>
</dbReference>
<dbReference type="Gene3D" id="1.10.640.10">
    <property type="entry name" value="Haem peroxidase domain superfamily, animal type"/>
    <property type="match status" value="1"/>
</dbReference>
<evidence type="ECO:0000256" key="5">
    <source>
        <dbReference type="ARBA" id="ARBA00023180"/>
    </source>
</evidence>
<keyword evidence="6" id="KW-0408">Iron</keyword>
<organism evidence="8 9">
    <name type="scientific">Meganyctiphanes norvegica</name>
    <name type="common">Northern krill</name>
    <name type="synonym">Thysanopoda norvegica</name>
    <dbReference type="NCBI Taxonomy" id="48144"/>
    <lineage>
        <taxon>Eukaryota</taxon>
        <taxon>Metazoa</taxon>
        <taxon>Ecdysozoa</taxon>
        <taxon>Arthropoda</taxon>
        <taxon>Crustacea</taxon>
        <taxon>Multicrustacea</taxon>
        <taxon>Malacostraca</taxon>
        <taxon>Eumalacostraca</taxon>
        <taxon>Eucarida</taxon>
        <taxon>Euphausiacea</taxon>
        <taxon>Euphausiidae</taxon>
        <taxon>Meganyctiphanes</taxon>
    </lineage>
</organism>
<feature type="signal peptide" evidence="7">
    <location>
        <begin position="1"/>
        <end position="24"/>
    </location>
</feature>
<dbReference type="PANTHER" id="PTHR11475:SF4">
    <property type="entry name" value="CHORION PEROXIDASE"/>
    <property type="match status" value="1"/>
</dbReference>
<keyword evidence="4 7" id="KW-0732">Signal</keyword>
<comment type="subcellular location">
    <subcellularLocation>
        <location evidence="1">Secreted</location>
    </subcellularLocation>
</comment>
<evidence type="ECO:0000313" key="9">
    <source>
        <dbReference type="Proteomes" id="UP001497623"/>
    </source>
</evidence>
<dbReference type="AlphaFoldDB" id="A0AAV2QGZ3"/>
<keyword evidence="5" id="KW-0325">Glycoprotein</keyword>
<dbReference type="EMBL" id="CAXKWB010005858">
    <property type="protein sequence ID" value="CAL4080234.1"/>
    <property type="molecule type" value="Genomic_DNA"/>
</dbReference>
<dbReference type="Pfam" id="PF03098">
    <property type="entry name" value="An_peroxidase"/>
    <property type="match status" value="1"/>
</dbReference>
<dbReference type="GO" id="GO:0020037">
    <property type="term" value="F:heme binding"/>
    <property type="evidence" value="ECO:0007669"/>
    <property type="project" value="InterPro"/>
</dbReference>
<protein>
    <recommendedName>
        <fullName evidence="10">Peroxinectin</fullName>
    </recommendedName>
</protein>
<keyword evidence="2" id="KW-0964">Secreted</keyword>
<keyword evidence="3" id="KW-0560">Oxidoreductase</keyword>
<reference evidence="8 9" key="1">
    <citation type="submission" date="2024-05" db="EMBL/GenBank/DDBJ databases">
        <authorList>
            <person name="Wallberg A."/>
        </authorList>
    </citation>
    <scope>NUCLEOTIDE SEQUENCE [LARGE SCALE GENOMIC DNA]</scope>
</reference>
<proteinExistence type="predicted"/>
<evidence type="ECO:0000256" key="3">
    <source>
        <dbReference type="ARBA" id="ARBA00022559"/>
    </source>
</evidence>
<dbReference type="GO" id="GO:0005576">
    <property type="term" value="C:extracellular region"/>
    <property type="evidence" value="ECO:0007669"/>
    <property type="project" value="UniProtKB-SubCell"/>
</dbReference>
<keyword evidence="9" id="KW-1185">Reference proteome</keyword>
<evidence type="ECO:0000313" key="8">
    <source>
        <dbReference type="EMBL" id="CAL4080234.1"/>
    </source>
</evidence>
<dbReference type="Proteomes" id="UP001497623">
    <property type="component" value="Unassembled WGS sequence"/>
</dbReference>
<dbReference type="GO" id="GO:0004601">
    <property type="term" value="F:peroxidase activity"/>
    <property type="evidence" value="ECO:0007669"/>
    <property type="project" value="UniProtKB-KW"/>
</dbReference>
<dbReference type="CDD" id="cd09823">
    <property type="entry name" value="peroxinectin_like"/>
    <property type="match status" value="1"/>
</dbReference>
<dbReference type="FunFam" id="1.10.640.10:FF:000003">
    <property type="entry name" value="chorion peroxidase"/>
    <property type="match status" value="1"/>
</dbReference>
<evidence type="ECO:0000256" key="1">
    <source>
        <dbReference type="ARBA" id="ARBA00004613"/>
    </source>
</evidence>
<accession>A0AAV2QGZ3</accession>
<dbReference type="GO" id="GO:0046872">
    <property type="term" value="F:metal ion binding"/>
    <property type="evidence" value="ECO:0007669"/>
    <property type="project" value="UniProtKB-KW"/>
</dbReference>
<sequence>MRISGLLYLGLALSGVAFVRVVAALEDDDELFPFVPLTQEEDHAEEPTIRRVLRQIQFIPQGGGSFASSSAGPGGAFAQSGASGSFSSAASGTCNCQPIVVCASELAQISQNCALPDGNRGVCCPANSLSNSPDSPSSNNRLFTAPRINVSLRPLTTHQVNAACHKGNQSVTTLRQIENELVKAGMVIKRGTPAAGHLRVFRTTRQAEQLNTDAQAILEASRAMVVDNQLTQGEGGHGLRQVPVRQTILAERCPRPPRCSNQQKYRTSDGSCNNQRHPTWGLTNMPFQRVMPPKYDDGVSNPRIKAVDGSGLPNVRDIANNVLVDNDLPDQQFTLSVMQWAQFVDHDIAHTPFPHLPGRNGIECCPGGREVTGPARHQNCWPIGISKNDAFFGPQGRECMNFVRSMLSIDEECTMGYAEQMNALTDWLDGSAIYGSDLEMQRSIRSFRNGQLRTSGSNMLPLAPNNGGECEAELRGSNCLLAGDSRVNEQPGLTAIHTVFMREHNRVARELQRINPGWSDEALFQEARRIVVAEYQHITYNEWLPIIVGSQFMRSFGISTRQNGFSFDYSPNINPTINNEFATAAFRFGHTLVQGVIQLFSENGGVSTIKLRDHFNSPHLIQQPGRMDDILRSLVRQPAQQFDSFVTQDLSNHLFQTPRQKFGMDLMSINIHRGRDHGIATYNEIRDICGLPNARTFNDLTDQIPAQIVQRLQRMYRNVDDIDFFVGGISERPVSGGLLGHTFLCIVGDQFARLKKGDRYFYDLGGHAGAFNEGQVQELRRASWARILCDNSDNMRSVQPLAFRLSTNQFNQPVDCNNNAQIPKMNLDLWRNERPQA</sequence>
<comment type="caution">
    <text evidence="8">The sequence shown here is derived from an EMBL/GenBank/DDBJ whole genome shotgun (WGS) entry which is preliminary data.</text>
</comment>
<dbReference type="InterPro" id="IPR019791">
    <property type="entry name" value="Haem_peroxidase_animal"/>
</dbReference>
<feature type="chain" id="PRO_5043337664" description="Peroxinectin" evidence="7">
    <location>
        <begin position="25"/>
        <end position="837"/>
    </location>
</feature>
<dbReference type="InterPro" id="IPR010255">
    <property type="entry name" value="Haem_peroxidase_sf"/>
</dbReference>
<dbReference type="GO" id="GO:0006979">
    <property type="term" value="P:response to oxidative stress"/>
    <property type="evidence" value="ECO:0007669"/>
    <property type="project" value="InterPro"/>
</dbReference>
<keyword evidence="6" id="KW-0479">Metal-binding</keyword>
<dbReference type="InterPro" id="IPR037120">
    <property type="entry name" value="Haem_peroxidase_sf_animal"/>
</dbReference>
<keyword evidence="3" id="KW-0575">Peroxidase</keyword>
<evidence type="ECO:0000256" key="6">
    <source>
        <dbReference type="PIRSR" id="PIRSR619791-2"/>
    </source>
</evidence>